<dbReference type="SUPFAM" id="SSF51556">
    <property type="entry name" value="Metallo-dependent hydrolases"/>
    <property type="match status" value="1"/>
</dbReference>
<feature type="signal peptide" evidence="1">
    <location>
        <begin position="1"/>
        <end position="19"/>
    </location>
</feature>
<keyword evidence="1" id="KW-0732">Signal</keyword>
<dbReference type="EMBL" id="CP157199">
    <property type="protein sequence ID" value="XBG61435.1"/>
    <property type="molecule type" value="Genomic_DNA"/>
</dbReference>
<dbReference type="Pfam" id="PF07969">
    <property type="entry name" value="Amidohydro_3"/>
    <property type="match status" value="2"/>
</dbReference>
<dbReference type="InterPro" id="IPR050378">
    <property type="entry name" value="Metallo-dep_Hydrolases_sf"/>
</dbReference>
<dbReference type="EC" id="3.5.1.-" evidence="3"/>
<dbReference type="GO" id="GO:0016811">
    <property type="term" value="F:hydrolase activity, acting on carbon-nitrogen (but not peptide) bonds, in linear amides"/>
    <property type="evidence" value="ECO:0007669"/>
    <property type="project" value="InterPro"/>
</dbReference>
<dbReference type="InterPro" id="IPR032466">
    <property type="entry name" value="Metal_Hydrolase"/>
</dbReference>
<feature type="domain" description="Amidohydrolase 3" evidence="2">
    <location>
        <begin position="390"/>
        <end position="506"/>
    </location>
</feature>
<dbReference type="Gene3D" id="3.30.1490.130">
    <property type="entry name" value="D-aminoacylase. Domain 3"/>
    <property type="match status" value="1"/>
</dbReference>
<name>A0AAU7BSY8_9FLAO</name>
<accession>A0AAU7BSY8</accession>
<reference evidence="3" key="1">
    <citation type="submission" date="2024-05" db="EMBL/GenBank/DDBJ databases">
        <title>Pontimicrobium maritimus sp. nov., isolated form sea water.</title>
        <authorList>
            <person name="Muhammad N."/>
            <person name="Vuong T.Q."/>
            <person name="Han H.L."/>
            <person name="Kim S.-G."/>
        </authorList>
    </citation>
    <scope>NUCLEOTIDE SEQUENCE</scope>
    <source>
        <strain evidence="3">SW4</strain>
    </source>
</reference>
<dbReference type="Gene3D" id="3.20.20.140">
    <property type="entry name" value="Metal-dependent hydrolases"/>
    <property type="match status" value="1"/>
</dbReference>
<sequence length="524" mass="57300">MTRISLFLLFVLASLILNCSQKTTYDTVIINGQVYDGSGGDAILTDIGIKDNVIIKIGDLSKAESNRVIDAKGLAVTPGFIDAHAHLEPILELSNCKSHIMQGVTTSLGGPDGSSPWPMGKYLDTLDQIGVGMNVAYLVGHNTVRRNVMNLDNRAPTNDELKQMKSQISQAMDEGAFGISTGLKYLPGSFSEVDEVIELSKEASAKGGIYTSHLRDEGLGLFDAVNEAIIISDKANIPVVLTHHKVIGKPMWGRSSESLALVDSARVAGLNIMIDQYPYNASYTGISVLIPGWARAGGNKAFIERVSNPKLRDSIKAGIVFNILNDRGGDDLDRVQFAKVSWMPELEGKTLKYWCEQKGLEPNVENGADLVIEAQVNGGASCVFHAMDETDVENILKHPQTMVASDGRLVKPGDGHPHPRWYGTFPRVLGYYVREKGIISLSEAIYKMTALPAKNIGLKDRGVLKENMKADIVLFDPETIIDKGTFEKPHQYPEGIYYVLVNGQIAIDNKEFKNIKAGEVLRKK</sequence>
<dbReference type="RefSeq" id="WP_347923970.1">
    <property type="nucleotide sequence ID" value="NZ_CP157199.1"/>
</dbReference>
<evidence type="ECO:0000313" key="3">
    <source>
        <dbReference type="EMBL" id="XBG61435.1"/>
    </source>
</evidence>
<dbReference type="GO" id="GO:0005829">
    <property type="term" value="C:cytosol"/>
    <property type="evidence" value="ECO:0007669"/>
    <property type="project" value="TreeGrafter"/>
</dbReference>
<feature type="chain" id="PRO_5043974963" evidence="1">
    <location>
        <begin position="20"/>
        <end position="524"/>
    </location>
</feature>
<proteinExistence type="predicted"/>
<dbReference type="Gene3D" id="2.30.40.10">
    <property type="entry name" value="Urease, subunit C, domain 1"/>
    <property type="match status" value="1"/>
</dbReference>
<dbReference type="CDD" id="cd01297">
    <property type="entry name" value="D-aminoacylase"/>
    <property type="match status" value="1"/>
</dbReference>
<dbReference type="AlphaFoldDB" id="A0AAU7BSY8"/>
<keyword evidence="3" id="KW-0378">Hydrolase</keyword>
<dbReference type="InterPro" id="IPR023100">
    <property type="entry name" value="D-aminoacylase_insert_dom_sf"/>
</dbReference>
<organism evidence="3">
    <name type="scientific">Pontimicrobium sp. SW4</name>
    <dbReference type="NCBI Taxonomy" id="3153519"/>
    <lineage>
        <taxon>Bacteria</taxon>
        <taxon>Pseudomonadati</taxon>
        <taxon>Bacteroidota</taxon>
        <taxon>Flavobacteriia</taxon>
        <taxon>Flavobacteriales</taxon>
        <taxon>Flavobacteriaceae</taxon>
        <taxon>Pontimicrobium</taxon>
    </lineage>
</organism>
<evidence type="ECO:0000259" key="2">
    <source>
        <dbReference type="Pfam" id="PF07969"/>
    </source>
</evidence>
<feature type="domain" description="Amidohydrolase 3" evidence="2">
    <location>
        <begin position="67"/>
        <end position="217"/>
    </location>
</feature>
<dbReference type="GO" id="GO:0016812">
    <property type="term" value="F:hydrolase activity, acting on carbon-nitrogen (but not peptide) bonds, in cyclic amides"/>
    <property type="evidence" value="ECO:0007669"/>
    <property type="project" value="TreeGrafter"/>
</dbReference>
<dbReference type="PANTHER" id="PTHR11647:SF1">
    <property type="entry name" value="COLLAPSIN RESPONSE MEDIATOR PROTEIN"/>
    <property type="match status" value="1"/>
</dbReference>
<protein>
    <submittedName>
        <fullName evidence="3">D-aminoacylase</fullName>
        <ecNumber evidence="3">3.5.1.-</ecNumber>
    </submittedName>
</protein>
<dbReference type="InterPro" id="IPR013108">
    <property type="entry name" value="Amidohydro_3"/>
</dbReference>
<dbReference type="InterPro" id="IPR011059">
    <property type="entry name" value="Metal-dep_hydrolase_composite"/>
</dbReference>
<evidence type="ECO:0000256" key="1">
    <source>
        <dbReference type="SAM" id="SignalP"/>
    </source>
</evidence>
<dbReference type="PANTHER" id="PTHR11647">
    <property type="entry name" value="HYDRANTOINASE/DIHYDROPYRIMIDINASE FAMILY MEMBER"/>
    <property type="match status" value="1"/>
</dbReference>
<gene>
    <name evidence="3" type="ORF">ABGB03_00680</name>
</gene>
<dbReference type="SUPFAM" id="SSF51338">
    <property type="entry name" value="Composite domain of metallo-dependent hydrolases"/>
    <property type="match status" value="1"/>
</dbReference>